<organism evidence="11 12">
    <name type="scientific">Sinocyclocheilus grahami</name>
    <name type="common">Dianchi golden-line fish</name>
    <name type="synonym">Barbus grahami</name>
    <dbReference type="NCBI Taxonomy" id="75366"/>
    <lineage>
        <taxon>Eukaryota</taxon>
        <taxon>Metazoa</taxon>
        <taxon>Chordata</taxon>
        <taxon>Craniata</taxon>
        <taxon>Vertebrata</taxon>
        <taxon>Euteleostomi</taxon>
        <taxon>Actinopterygii</taxon>
        <taxon>Neopterygii</taxon>
        <taxon>Teleostei</taxon>
        <taxon>Ostariophysi</taxon>
        <taxon>Cypriniformes</taxon>
        <taxon>Cyprinidae</taxon>
        <taxon>Cyprininae</taxon>
        <taxon>Sinocyclocheilus</taxon>
    </lineage>
</organism>
<dbReference type="Gene3D" id="1.25.10.10">
    <property type="entry name" value="Leucine-rich Repeat Variant"/>
    <property type="match status" value="1"/>
</dbReference>
<comment type="subcellular location">
    <subcellularLocation>
        <location evidence="6">Endomembrane system</location>
        <topology evidence="6">Peripheral membrane protein</topology>
        <orientation evidence="6">Cytoplasmic side</orientation>
    </subcellularLocation>
</comment>
<dbReference type="PIRSF" id="PIRSF002291">
    <property type="entry name" value="AP_complex_beta"/>
    <property type="match status" value="1"/>
</dbReference>
<evidence type="ECO:0000256" key="2">
    <source>
        <dbReference type="ARBA" id="ARBA00022448"/>
    </source>
</evidence>
<reference evidence="11" key="1">
    <citation type="submission" date="2025-08" db="UniProtKB">
        <authorList>
            <consortium name="Ensembl"/>
        </authorList>
    </citation>
    <scope>IDENTIFICATION</scope>
</reference>
<dbReference type="GO" id="GO:0016192">
    <property type="term" value="P:vesicle-mediated transport"/>
    <property type="evidence" value="ECO:0007669"/>
    <property type="project" value="InterPro"/>
</dbReference>
<gene>
    <name evidence="11" type="primary">LOC107599930</name>
</gene>
<keyword evidence="5 7" id="KW-0472">Membrane</keyword>
<dbReference type="Pfam" id="PF02883">
    <property type="entry name" value="Alpha_adaptinC2"/>
    <property type="match status" value="1"/>
</dbReference>
<keyword evidence="3 7" id="KW-0653">Protein transport</keyword>
<evidence type="ECO:0000256" key="5">
    <source>
        <dbReference type="ARBA" id="ARBA00023136"/>
    </source>
</evidence>
<evidence type="ECO:0000256" key="8">
    <source>
        <dbReference type="SAM" id="MobiDB-lite"/>
    </source>
</evidence>
<dbReference type="InterPro" id="IPR009028">
    <property type="entry name" value="Coatomer/calthrin_app_sub_C"/>
</dbReference>
<name>A0A672NSP9_SINGR</name>
<dbReference type="SUPFAM" id="SSF55711">
    <property type="entry name" value="Subdomain of clathrin and coatomer appendage domain"/>
    <property type="match status" value="1"/>
</dbReference>
<evidence type="ECO:0000256" key="3">
    <source>
        <dbReference type="ARBA" id="ARBA00022927"/>
    </source>
</evidence>
<feature type="domain" description="Clathrin adaptor alpha/beta/gamma-adaptin appendage Ig-like subdomain" evidence="9">
    <location>
        <begin position="707"/>
        <end position="817"/>
    </location>
</feature>
<dbReference type="FunFam" id="3.30.310.10:FF:000003">
    <property type="entry name" value="AP complex subunit beta"/>
    <property type="match status" value="1"/>
</dbReference>
<reference evidence="11" key="2">
    <citation type="submission" date="2025-09" db="UniProtKB">
        <authorList>
            <consortium name="Ensembl"/>
        </authorList>
    </citation>
    <scope>IDENTIFICATION</scope>
</reference>
<dbReference type="InterPro" id="IPR013037">
    <property type="entry name" value="Clathrin_b-adaptin_app_Ig-like"/>
</dbReference>
<comment type="similarity">
    <text evidence="1 7">Belongs to the adaptor complexes large subunit family.</text>
</comment>
<feature type="region of interest" description="Disordered" evidence="8">
    <location>
        <begin position="574"/>
        <end position="611"/>
    </location>
</feature>
<dbReference type="GO" id="GO:0012505">
    <property type="term" value="C:endomembrane system"/>
    <property type="evidence" value="ECO:0007669"/>
    <property type="project" value="UniProtKB-SubCell"/>
</dbReference>
<keyword evidence="12" id="KW-1185">Reference proteome</keyword>
<protein>
    <recommendedName>
        <fullName evidence="7">AP complex subunit beta</fullName>
    </recommendedName>
</protein>
<dbReference type="FunFam" id="1.25.10.10:FF:000002">
    <property type="entry name" value="AP complex subunit beta"/>
    <property type="match status" value="1"/>
</dbReference>
<evidence type="ECO:0000256" key="7">
    <source>
        <dbReference type="PIRNR" id="PIRNR002291"/>
    </source>
</evidence>
<evidence type="ECO:0000313" key="12">
    <source>
        <dbReference type="Proteomes" id="UP000472262"/>
    </source>
</evidence>
<dbReference type="InterPro" id="IPR016342">
    <property type="entry name" value="AP_complex_bsu_1_2_4"/>
</dbReference>
<dbReference type="InterPro" id="IPR008152">
    <property type="entry name" value="Clathrin_a/b/g-adaptin_app_Ig"/>
</dbReference>
<dbReference type="GO" id="GO:0006886">
    <property type="term" value="P:intracellular protein transport"/>
    <property type="evidence" value="ECO:0007669"/>
    <property type="project" value="InterPro"/>
</dbReference>
<dbReference type="FunFam" id="2.60.40.1150:FF:000001">
    <property type="entry name" value="AP complex subunit beta"/>
    <property type="match status" value="1"/>
</dbReference>
<dbReference type="InterPro" id="IPR002553">
    <property type="entry name" value="Clathrin/coatomer_adapt-like_N"/>
</dbReference>
<dbReference type="AlphaFoldDB" id="A0A672NSP9"/>
<dbReference type="GO" id="GO:0030276">
    <property type="term" value="F:clathrin binding"/>
    <property type="evidence" value="ECO:0007669"/>
    <property type="project" value="InterPro"/>
</dbReference>
<dbReference type="Pfam" id="PF09066">
    <property type="entry name" value="B2-adapt-app_C"/>
    <property type="match status" value="1"/>
</dbReference>
<evidence type="ECO:0000259" key="9">
    <source>
        <dbReference type="SMART" id="SM00809"/>
    </source>
</evidence>
<dbReference type="Gene3D" id="2.60.40.1150">
    <property type="match status" value="1"/>
</dbReference>
<dbReference type="Proteomes" id="UP000472262">
    <property type="component" value="Unassembled WGS sequence"/>
</dbReference>
<feature type="domain" description="Beta-adaptin appendage C-terminal subdomain" evidence="10">
    <location>
        <begin position="826"/>
        <end position="936"/>
    </location>
</feature>
<dbReference type="Pfam" id="PF01602">
    <property type="entry name" value="Adaptin_N"/>
    <property type="match status" value="1"/>
</dbReference>
<dbReference type="SMART" id="SM01020">
    <property type="entry name" value="B2-adapt-app_C"/>
    <property type="match status" value="1"/>
</dbReference>
<dbReference type="SUPFAM" id="SSF49348">
    <property type="entry name" value="Clathrin adaptor appendage domain"/>
    <property type="match status" value="1"/>
</dbReference>
<accession>A0A672NSP9</accession>
<evidence type="ECO:0000256" key="4">
    <source>
        <dbReference type="ARBA" id="ARBA00022990"/>
    </source>
</evidence>
<dbReference type="InterPro" id="IPR012295">
    <property type="entry name" value="TBP_dom_sf"/>
</dbReference>
<keyword evidence="2 7" id="KW-0813">Transport</keyword>
<dbReference type="InterPro" id="IPR026739">
    <property type="entry name" value="AP_beta"/>
</dbReference>
<dbReference type="InterPro" id="IPR016024">
    <property type="entry name" value="ARM-type_fold"/>
</dbReference>
<evidence type="ECO:0000256" key="1">
    <source>
        <dbReference type="ARBA" id="ARBA00006613"/>
    </source>
</evidence>
<evidence type="ECO:0000259" key="10">
    <source>
        <dbReference type="SMART" id="SM01020"/>
    </source>
</evidence>
<dbReference type="InterPro" id="IPR013041">
    <property type="entry name" value="Clathrin_app_Ig-like_sf"/>
</dbReference>
<sequence>MTDSKYFTTTKKGEIFELKAELNSDKKEKKKEAVKKVIASMTVGKDVSALFPDVVNCMQTDNLELKKLVYLYLMNYAKSQPDMAIMAVNTFVKDCEDPNPLIRALAVRTMGCIRVDKITEYLCEPLRKCLKDEDPYVRKTAAVCVAKLHDINAQLVEDQGFLDTLKDLISDSNPMIAESHPNSNLLDLNPQTINKLLTALNECTEWGQIFILDCLANYTPRDDRESQSICERVTPRLSHANSAVVLSAVKVLMKFMEMLPKDLDYYGTLLKKLAPPLVTLLSAEPELQYVALRNINLIVQKRPEILKHEMKVFFVKYNDPIYVKLEKLDIMIRLASQANIAQVLAELKEYATEVDVDFVRKAVRAIGRCAIKVEQSAERCVSTLLDLIQTKVNYVVQEAIVVIKDIFRKYPNKYESVIATLCENLDSLDEPEARAAMIWIVGEYAERIDNADELLESFLEGFHDESTQVQLQLLTAIVKLFLKKPTETQELVQQVLSLATQDSDNPDLRDRGYIYWRLLSTDPVAAKEVVLAEKPLISEETDLIEPTLLEELICHIGTLASVYHKPPSAFVEGSRGVQHKRIPARAGSGENAESPDVGQSGPSEAPPAVIPSQGDLLGDLLNLDLAPPTAAVPSVQPSMQMGAMDLLGGGLDSLVCSSPAASRSMGAGLGAAPAAMPAALGGAPAVGGGLGDLFDLGGGVGMPTGSYIAPKTVWLAAMKAKGLEISGTFARRGGIIQMDLSLTNKAMSVMTDFAIQFNRNSFGLSPAGPLQVLTPLSPNQTIDVSLPLSMSGPIMKMEPLNNLQVAVKNNIDVFYFSSQYPLSLLFVEDGKMERQVFLATWKDIPNDNEAQFQIKDIHLNSDTASNKLQGSNIFTIAKRTVEGQDMLYQSVKLTNGIWVLAEMRIQTGNPNHTLSIKCRAPEVSQFVFQCYELVLKN</sequence>
<evidence type="ECO:0000256" key="6">
    <source>
        <dbReference type="ARBA" id="ARBA00029433"/>
    </source>
</evidence>
<dbReference type="Gene3D" id="3.30.310.10">
    <property type="entry name" value="TATA-Binding Protein"/>
    <property type="match status" value="1"/>
</dbReference>
<dbReference type="GO" id="GO:0030131">
    <property type="term" value="C:clathrin adaptor complex"/>
    <property type="evidence" value="ECO:0007669"/>
    <property type="project" value="InterPro"/>
</dbReference>
<dbReference type="SUPFAM" id="SSF48371">
    <property type="entry name" value="ARM repeat"/>
    <property type="match status" value="1"/>
</dbReference>
<dbReference type="InterPro" id="IPR015151">
    <property type="entry name" value="B-adaptin_app_sub_C"/>
</dbReference>
<dbReference type="Ensembl" id="ENSSGRT00000057955.1">
    <property type="protein sequence ID" value="ENSSGRP00000054244.1"/>
    <property type="gene ID" value="ENSSGRG00000025201.1"/>
</dbReference>
<dbReference type="SMART" id="SM00809">
    <property type="entry name" value="Alpha_adaptinC2"/>
    <property type="match status" value="1"/>
</dbReference>
<evidence type="ECO:0000313" key="11">
    <source>
        <dbReference type="Ensembl" id="ENSSGRP00000054244.1"/>
    </source>
</evidence>
<dbReference type="InterPro" id="IPR011989">
    <property type="entry name" value="ARM-like"/>
</dbReference>
<proteinExistence type="inferred from homology"/>
<dbReference type="PANTHER" id="PTHR11134">
    <property type="entry name" value="ADAPTOR COMPLEX SUBUNIT BETA FAMILY MEMBER"/>
    <property type="match status" value="1"/>
</dbReference>
<keyword evidence="4" id="KW-0007">Acetylation</keyword>